<dbReference type="NCBIfam" id="TIGR00110">
    <property type="entry name" value="ilvD"/>
    <property type="match status" value="1"/>
</dbReference>
<comment type="subunit">
    <text evidence="15">Homodimer.</text>
</comment>
<dbReference type="PROSITE" id="PS00887">
    <property type="entry name" value="ILVD_EDD_2"/>
    <property type="match status" value="1"/>
</dbReference>
<dbReference type="SUPFAM" id="SSF52016">
    <property type="entry name" value="LeuD/IlvD-like"/>
    <property type="match status" value="1"/>
</dbReference>
<dbReference type="PANTHER" id="PTHR21000">
    <property type="entry name" value="DIHYDROXY-ACID DEHYDRATASE DAD"/>
    <property type="match status" value="1"/>
</dbReference>
<evidence type="ECO:0000256" key="12">
    <source>
        <dbReference type="ARBA" id="ARBA00029436"/>
    </source>
</evidence>
<comment type="pathway">
    <text evidence="12 15">Amino-acid biosynthesis; L-valine biosynthesis; L-valine from pyruvate: step 3/4.</text>
</comment>
<dbReference type="InterPro" id="IPR000581">
    <property type="entry name" value="ILV_EDD_N"/>
</dbReference>
<feature type="domain" description="Dihydroxy-acid/6-phosphogluconate dehydratase N-terminal" evidence="16">
    <location>
        <begin position="37"/>
        <end position="360"/>
    </location>
</feature>
<keyword evidence="10 15" id="KW-0100">Branched-chain amino acid biosynthesis</keyword>
<evidence type="ECO:0000256" key="3">
    <source>
        <dbReference type="ARBA" id="ARBA00022605"/>
    </source>
</evidence>
<evidence type="ECO:0000259" key="16">
    <source>
        <dbReference type="Pfam" id="PF00920"/>
    </source>
</evidence>
<dbReference type="InterPro" id="IPR020558">
    <property type="entry name" value="DiOHA_6PGluconate_deHydtase_CS"/>
</dbReference>
<dbReference type="OrthoDB" id="9807077at2"/>
<evidence type="ECO:0000256" key="10">
    <source>
        <dbReference type="ARBA" id="ARBA00023304"/>
    </source>
</evidence>
<dbReference type="InterPro" id="IPR056740">
    <property type="entry name" value="ILV_EDD_C"/>
</dbReference>
<evidence type="ECO:0000256" key="6">
    <source>
        <dbReference type="ARBA" id="ARBA00022842"/>
    </source>
</evidence>
<organism evidence="18 19">
    <name type="scientific">Methylobacterium platani</name>
    <dbReference type="NCBI Taxonomy" id="427683"/>
    <lineage>
        <taxon>Bacteria</taxon>
        <taxon>Pseudomonadati</taxon>
        <taxon>Pseudomonadota</taxon>
        <taxon>Alphaproteobacteria</taxon>
        <taxon>Hyphomicrobiales</taxon>
        <taxon>Methylobacteriaceae</taxon>
        <taxon>Methylobacterium</taxon>
    </lineage>
</organism>
<dbReference type="Gene3D" id="3.50.30.80">
    <property type="entry name" value="IlvD/EDD C-terminal domain-like"/>
    <property type="match status" value="1"/>
</dbReference>
<proteinExistence type="inferred from homology"/>
<comment type="catalytic activity">
    <reaction evidence="11">
        <text>(2R)-2,3-dihydroxy-3-methylbutanoate = 3-methyl-2-oxobutanoate + H2O</text>
        <dbReference type="Rhea" id="RHEA:24809"/>
        <dbReference type="ChEBI" id="CHEBI:11851"/>
        <dbReference type="ChEBI" id="CHEBI:15377"/>
        <dbReference type="ChEBI" id="CHEBI:49072"/>
        <dbReference type="EC" id="4.2.1.9"/>
    </reaction>
    <physiologicalReaction direction="left-to-right" evidence="11">
        <dbReference type="Rhea" id="RHEA:24810"/>
    </physiologicalReaction>
</comment>
<keyword evidence="9 15" id="KW-0456">Lyase</keyword>
<dbReference type="InterPro" id="IPR042096">
    <property type="entry name" value="Dihydro-acid_dehy_C"/>
</dbReference>
<comment type="caution">
    <text evidence="18">The sequence shown here is derived from an EMBL/GenBank/DDBJ whole genome shotgun (WGS) entry which is preliminary data.</text>
</comment>
<dbReference type="HAMAP" id="MF_00012">
    <property type="entry name" value="IlvD"/>
    <property type="match status" value="1"/>
</dbReference>
<comment type="pathway">
    <text evidence="13 15">Amino-acid biosynthesis; L-isoleucine biosynthesis; L-isoleucine from 2-oxobutanoate: step 3/4.</text>
</comment>
<evidence type="ECO:0000256" key="2">
    <source>
        <dbReference type="ARBA" id="ARBA00006486"/>
    </source>
</evidence>
<feature type="active site" description="Proton acceptor" evidence="15">
    <location>
        <position position="480"/>
    </location>
</feature>
<comment type="cofactor">
    <cofactor evidence="1 15">
        <name>Mg(2+)</name>
        <dbReference type="ChEBI" id="CHEBI:18420"/>
    </cofactor>
</comment>
<accession>A0A179SDL2</accession>
<keyword evidence="8 15" id="KW-0411">Iron-sulfur</keyword>
<dbReference type="PANTHER" id="PTHR21000:SF5">
    <property type="entry name" value="DIHYDROXY-ACID DEHYDRATASE, MITOCHONDRIAL"/>
    <property type="match status" value="1"/>
</dbReference>
<dbReference type="AlphaFoldDB" id="A0A179SDL2"/>
<dbReference type="UniPathway" id="UPA00047">
    <property type="reaction ID" value="UER00057"/>
</dbReference>
<evidence type="ECO:0000256" key="1">
    <source>
        <dbReference type="ARBA" id="ARBA00001946"/>
    </source>
</evidence>
<sequence>MAADPRRNSRRLYEGPDRAVARSMMKAIGETDESLARPQIGIAHCWIGTMPCNWNHRELAALVARGVREAGGTPLEVNTVSINDAITTGTEGMKTSLVSREVIADSVELVARGHMFDGIVTISGCDKTIPAMAMVLGRLNIPGTMLYGGSIASGRCTREGGMFSGRNLTVQDVYEAVGAYNAGRITQEEFRDVEDHACPGAGACGGQFTANTMATAYQMLGISPMGANDIPADHADKAQAAVACGRLAVELVRSGLTPRAIVTRESFENAITGVMATGGSSNAVLHLLATAWDFGIPLDLDDFDRISRRTPVLADLRPWGRYTAPEMHAAGGMAVVGKRLVAAGLLHPDSRTVTGRNLGDEIARAPEPAGQTVIRSADDPFKSEGGLVILRGNLAPGGAVMKVSGQTKRLHRGPARVFEREEDAFAAIKDGRIVPDDVMVLRNEGPRGGPGMREMQAVTGALQGSGLGEHVALMTDGRFSGATRGFVIGHVVPEAFEGGPIAAIRDGDTVTVDVENRRLDVALSDEEIARRLAERPAPRPAYTRGVLAKYARLVSDASRGAVTDWAGPEEG</sequence>
<protein>
    <recommendedName>
        <fullName evidence="14 15">Dihydroxy-acid dehydratase</fullName>
        <shortName evidence="15">DAD</shortName>
        <ecNumber evidence="14 15">4.2.1.9</ecNumber>
    </recommendedName>
</protein>
<feature type="modified residue" description="N6-carboxylysine" evidence="15">
    <location>
        <position position="127"/>
    </location>
</feature>
<feature type="binding site" evidence="15">
    <location>
        <position position="454"/>
    </location>
    <ligand>
        <name>Mg(2+)</name>
        <dbReference type="ChEBI" id="CHEBI:18420"/>
    </ligand>
</feature>
<dbReference type="STRING" id="427683.A5481_08755"/>
<dbReference type="FunFam" id="3.50.30.80:FF:000001">
    <property type="entry name" value="Dihydroxy-acid dehydratase"/>
    <property type="match status" value="1"/>
</dbReference>
<evidence type="ECO:0000256" key="13">
    <source>
        <dbReference type="ARBA" id="ARBA00029437"/>
    </source>
</evidence>
<feature type="binding site" description="via carbamate group" evidence="15">
    <location>
        <position position="127"/>
    </location>
    <ligand>
        <name>Mg(2+)</name>
        <dbReference type="ChEBI" id="CHEBI:18420"/>
    </ligand>
</feature>
<evidence type="ECO:0000256" key="5">
    <source>
        <dbReference type="ARBA" id="ARBA00022723"/>
    </source>
</evidence>
<dbReference type="GO" id="GO:0009097">
    <property type="term" value="P:isoleucine biosynthetic process"/>
    <property type="evidence" value="ECO:0007669"/>
    <property type="project" value="UniProtKB-UniRule"/>
</dbReference>
<dbReference type="EC" id="4.2.1.9" evidence="14 15"/>
<comment type="catalytic activity">
    <reaction evidence="15">
        <text>(2R,3R)-2,3-dihydroxy-3-methylpentanoate = (S)-3-methyl-2-oxopentanoate + H2O</text>
        <dbReference type="Rhea" id="RHEA:27694"/>
        <dbReference type="ChEBI" id="CHEBI:15377"/>
        <dbReference type="ChEBI" id="CHEBI:35146"/>
        <dbReference type="ChEBI" id="CHEBI:49258"/>
        <dbReference type="EC" id="4.2.1.9"/>
    </reaction>
</comment>
<comment type="caution">
    <text evidence="15">Lacks conserved residue(s) required for the propagation of feature annotation.</text>
</comment>
<keyword evidence="6 15" id="KW-0460">Magnesium</keyword>
<dbReference type="GO" id="GO:0004160">
    <property type="term" value="F:dihydroxy-acid dehydratase activity"/>
    <property type="evidence" value="ECO:0007669"/>
    <property type="project" value="UniProtKB-UniRule"/>
</dbReference>
<dbReference type="UniPathway" id="UPA00049">
    <property type="reaction ID" value="UER00061"/>
</dbReference>
<gene>
    <name evidence="15" type="primary">ilvD</name>
    <name evidence="18" type="ORF">A5481_08755</name>
</gene>
<feature type="binding site" evidence="15">
    <location>
        <position position="126"/>
    </location>
    <ligand>
        <name>Mg(2+)</name>
        <dbReference type="ChEBI" id="CHEBI:18420"/>
    </ligand>
</feature>
<dbReference type="EMBL" id="LWHQ01000015">
    <property type="protein sequence ID" value="OAS25902.1"/>
    <property type="molecule type" value="Genomic_DNA"/>
</dbReference>
<feature type="domain" description="Dihydroxy-acid/6-phosphogluconate dehydratase C-terminal" evidence="17">
    <location>
        <begin position="373"/>
        <end position="561"/>
    </location>
</feature>
<reference evidence="18 19" key="1">
    <citation type="submission" date="2016-04" db="EMBL/GenBank/DDBJ databases">
        <authorList>
            <person name="Evans L.H."/>
            <person name="Alamgir A."/>
            <person name="Owens N."/>
            <person name="Weber N.D."/>
            <person name="Virtaneva K."/>
            <person name="Barbian K."/>
            <person name="Babar A."/>
            <person name="Rosenke K."/>
        </authorList>
    </citation>
    <scope>NUCLEOTIDE SEQUENCE [LARGE SCALE GENOMIC DNA]</scope>
    <source>
        <strain evidence="18 19">PMB02</strain>
    </source>
</reference>
<evidence type="ECO:0000313" key="19">
    <source>
        <dbReference type="Proteomes" id="UP000078316"/>
    </source>
</evidence>
<evidence type="ECO:0000259" key="17">
    <source>
        <dbReference type="Pfam" id="PF24877"/>
    </source>
</evidence>
<dbReference type="NCBIfam" id="NF002068">
    <property type="entry name" value="PRK00911.1"/>
    <property type="match status" value="1"/>
</dbReference>
<evidence type="ECO:0000256" key="11">
    <source>
        <dbReference type="ARBA" id="ARBA00029304"/>
    </source>
</evidence>
<dbReference type="Proteomes" id="UP000078316">
    <property type="component" value="Unassembled WGS sequence"/>
</dbReference>
<evidence type="ECO:0000256" key="14">
    <source>
        <dbReference type="ARBA" id="ARBA00029490"/>
    </source>
</evidence>
<evidence type="ECO:0000256" key="15">
    <source>
        <dbReference type="HAMAP-Rule" id="MF_00012"/>
    </source>
</evidence>
<comment type="function">
    <text evidence="15">Functions in the biosynthesis of branched-chain amino acids. Catalyzes the dehydration of (2R,3R)-2,3-dihydroxy-3-methylpentanoate (2,3-dihydroxy-3-methylvalerate) into 2-oxo-3-methylpentanoate (2-oxo-3-methylvalerate) and of (2R)-2,3-dihydroxy-3-methylbutanoate (2,3-dihydroxyisovalerate) into 2-oxo-3-methylbutanoate (2-oxoisovalerate), the penultimate precursor to L-isoleucine and L-valine, respectively.</text>
</comment>
<dbReference type="InterPro" id="IPR037237">
    <property type="entry name" value="IlvD/EDD_N"/>
</dbReference>
<keyword evidence="5 15" id="KW-0479">Metal-binding</keyword>
<feature type="binding site" evidence="15">
    <location>
        <position position="52"/>
    </location>
    <ligand>
        <name>[2Fe-2S] cluster</name>
        <dbReference type="ChEBI" id="CHEBI:190135"/>
    </ligand>
</feature>
<dbReference type="SUPFAM" id="SSF143975">
    <property type="entry name" value="IlvD/EDD N-terminal domain-like"/>
    <property type="match status" value="1"/>
</dbReference>
<dbReference type="InterPro" id="IPR050165">
    <property type="entry name" value="DHAD_IlvD/Edd"/>
</dbReference>
<dbReference type="InterPro" id="IPR004404">
    <property type="entry name" value="DihydroxyA_deHydtase"/>
</dbReference>
<evidence type="ECO:0000256" key="4">
    <source>
        <dbReference type="ARBA" id="ARBA00022714"/>
    </source>
</evidence>
<dbReference type="RefSeq" id="WP_064503882.1">
    <property type="nucleotide sequence ID" value="NZ_LWHQ01000015.1"/>
</dbReference>
<keyword evidence="4 15" id="KW-0001">2Fe-2S</keyword>
<evidence type="ECO:0000256" key="9">
    <source>
        <dbReference type="ARBA" id="ARBA00023239"/>
    </source>
</evidence>
<comment type="similarity">
    <text evidence="2 15">Belongs to the IlvD/Edd family.</text>
</comment>
<dbReference type="GO" id="GO:0051537">
    <property type="term" value="F:2 iron, 2 sulfur cluster binding"/>
    <property type="evidence" value="ECO:0007669"/>
    <property type="project" value="UniProtKB-UniRule"/>
</dbReference>
<evidence type="ECO:0000256" key="7">
    <source>
        <dbReference type="ARBA" id="ARBA00023004"/>
    </source>
</evidence>
<evidence type="ECO:0000313" key="18">
    <source>
        <dbReference type="EMBL" id="OAS25902.1"/>
    </source>
</evidence>
<evidence type="ECO:0000256" key="8">
    <source>
        <dbReference type="ARBA" id="ARBA00023014"/>
    </source>
</evidence>
<name>A0A179SDL2_9HYPH</name>
<keyword evidence="7 15" id="KW-0408">Iron</keyword>
<keyword evidence="3 15" id="KW-0028">Amino-acid biosynthesis</keyword>
<comment type="cofactor">
    <cofactor evidence="15">
        <name>[2Fe-2S] cluster</name>
        <dbReference type="ChEBI" id="CHEBI:190135"/>
    </cofactor>
    <text evidence="15">Binds 1 [2Fe-2S] cluster per subunit. This cluster acts as a Lewis acid cofactor.</text>
</comment>
<dbReference type="Pfam" id="PF24877">
    <property type="entry name" value="ILV_EDD_C"/>
    <property type="match status" value="1"/>
</dbReference>
<dbReference type="GO" id="GO:0009099">
    <property type="term" value="P:L-valine biosynthetic process"/>
    <property type="evidence" value="ECO:0007669"/>
    <property type="project" value="UniProtKB-UniRule"/>
</dbReference>
<feature type="binding site" evidence="15">
    <location>
        <position position="84"/>
    </location>
    <ligand>
        <name>Mg(2+)</name>
        <dbReference type="ChEBI" id="CHEBI:18420"/>
    </ligand>
</feature>
<dbReference type="Pfam" id="PF00920">
    <property type="entry name" value="ILVD_EDD_N"/>
    <property type="match status" value="1"/>
</dbReference>
<dbReference type="GO" id="GO:0000287">
    <property type="term" value="F:magnesium ion binding"/>
    <property type="evidence" value="ECO:0007669"/>
    <property type="project" value="UniProtKB-UniRule"/>
</dbReference>